<organism evidence="8 9">
    <name type="scientific">Zwartia hollandica</name>
    <dbReference type="NCBI Taxonomy" id="324606"/>
    <lineage>
        <taxon>Bacteria</taxon>
        <taxon>Pseudomonadati</taxon>
        <taxon>Pseudomonadota</taxon>
        <taxon>Betaproteobacteria</taxon>
        <taxon>Burkholderiales</taxon>
        <taxon>Alcaligenaceae</taxon>
        <taxon>Zwartia</taxon>
    </lineage>
</organism>
<dbReference type="AlphaFoldDB" id="A0A953N885"/>
<accession>A0A953N885</accession>
<keyword evidence="2" id="KW-0813">Transport</keyword>
<dbReference type="GO" id="GO:0005524">
    <property type="term" value="F:ATP binding"/>
    <property type="evidence" value="ECO:0007669"/>
    <property type="project" value="UniProtKB-KW"/>
</dbReference>
<evidence type="ECO:0000256" key="2">
    <source>
        <dbReference type="ARBA" id="ARBA00022448"/>
    </source>
</evidence>
<dbReference type="InterPro" id="IPR017871">
    <property type="entry name" value="ABC_transporter-like_CS"/>
</dbReference>
<dbReference type="CDD" id="cd03224">
    <property type="entry name" value="ABC_TM1139_LivF_branched"/>
    <property type="match status" value="1"/>
</dbReference>
<dbReference type="Pfam" id="PF00005">
    <property type="entry name" value="ABC_tran"/>
    <property type="match status" value="1"/>
</dbReference>
<dbReference type="InterPro" id="IPR027417">
    <property type="entry name" value="P-loop_NTPase"/>
</dbReference>
<dbReference type="PANTHER" id="PTHR43820">
    <property type="entry name" value="HIGH-AFFINITY BRANCHED-CHAIN AMINO ACID TRANSPORT ATP-BINDING PROTEIN LIVF"/>
    <property type="match status" value="1"/>
</dbReference>
<dbReference type="GO" id="GO:0015807">
    <property type="term" value="P:L-amino acid transport"/>
    <property type="evidence" value="ECO:0007669"/>
    <property type="project" value="TreeGrafter"/>
</dbReference>
<sequence length="234" mass="26147">MLRVQNIQSGYGLSQVLFDVSLEIGVGEVVALLGRNGMGKSTLVRTVFGQLPLQTGRLSFEGQDVSGWAPDRIARLGLAIIPEGRQCFPNLSVREHLTAFAAQRNGNASQRWDLERVFDMFPRLRERQGNMGNQLSGGEQQMLAIGRALVTNPKLLILDEATEGLAPIVREEIWQCLARLREAGQTILVIDKYVERLIKLADRHIILERGRVVWQGSSAELDADRSLWTRYLGV</sequence>
<dbReference type="PROSITE" id="PS50893">
    <property type="entry name" value="ABC_TRANSPORTER_2"/>
    <property type="match status" value="1"/>
</dbReference>
<gene>
    <name evidence="8" type="ORF">KZZ10_07020</name>
</gene>
<protein>
    <submittedName>
        <fullName evidence="8">ABC transporter ATP-binding protein</fullName>
    </submittedName>
</protein>
<dbReference type="GO" id="GO:0016887">
    <property type="term" value="F:ATP hydrolysis activity"/>
    <property type="evidence" value="ECO:0007669"/>
    <property type="project" value="InterPro"/>
</dbReference>
<name>A0A953N885_9BURK</name>
<evidence type="ECO:0000256" key="6">
    <source>
        <dbReference type="ARBA" id="ARBA00022970"/>
    </source>
</evidence>
<dbReference type="EMBL" id="JAHXRI010000006">
    <property type="protein sequence ID" value="MBZ1350395.1"/>
    <property type="molecule type" value="Genomic_DNA"/>
</dbReference>
<keyword evidence="3" id="KW-0472">Membrane</keyword>
<keyword evidence="5 8" id="KW-0067">ATP-binding</keyword>
<evidence type="ECO:0000259" key="7">
    <source>
        <dbReference type="PROSITE" id="PS50893"/>
    </source>
</evidence>
<dbReference type="Gene3D" id="3.40.50.300">
    <property type="entry name" value="P-loop containing nucleotide triphosphate hydrolases"/>
    <property type="match status" value="1"/>
</dbReference>
<evidence type="ECO:0000256" key="3">
    <source>
        <dbReference type="ARBA" id="ARBA00022475"/>
    </source>
</evidence>
<dbReference type="Proteomes" id="UP000739565">
    <property type="component" value="Unassembled WGS sequence"/>
</dbReference>
<feature type="domain" description="ABC transporter" evidence="7">
    <location>
        <begin position="2"/>
        <end position="234"/>
    </location>
</feature>
<dbReference type="InterPro" id="IPR003593">
    <property type="entry name" value="AAA+_ATPase"/>
</dbReference>
<reference evidence="8" key="1">
    <citation type="submission" date="2021-07" db="EMBL/GenBank/DDBJ databases">
        <title>New genus and species of the family Alcaligenaceae.</title>
        <authorList>
            <person name="Hahn M.W."/>
        </authorList>
    </citation>
    <scope>NUCLEOTIDE SEQUENCE</scope>
    <source>
        <strain evidence="8">LF4-65</strain>
    </source>
</reference>
<dbReference type="SMART" id="SM00382">
    <property type="entry name" value="AAA"/>
    <property type="match status" value="1"/>
</dbReference>
<keyword evidence="6" id="KW-0029">Amino-acid transport</keyword>
<keyword evidence="4" id="KW-0547">Nucleotide-binding</keyword>
<dbReference type="PROSITE" id="PS00211">
    <property type="entry name" value="ABC_TRANSPORTER_1"/>
    <property type="match status" value="1"/>
</dbReference>
<keyword evidence="3" id="KW-1003">Cell membrane</keyword>
<proteinExistence type="inferred from homology"/>
<evidence type="ECO:0000256" key="4">
    <source>
        <dbReference type="ARBA" id="ARBA00022741"/>
    </source>
</evidence>
<keyword evidence="9" id="KW-1185">Reference proteome</keyword>
<evidence type="ECO:0000256" key="5">
    <source>
        <dbReference type="ARBA" id="ARBA00022840"/>
    </source>
</evidence>
<dbReference type="SUPFAM" id="SSF52540">
    <property type="entry name" value="P-loop containing nucleoside triphosphate hydrolases"/>
    <property type="match status" value="1"/>
</dbReference>
<dbReference type="PANTHER" id="PTHR43820:SF2">
    <property type="entry name" value="ABC TRANSPORTER ATP-BINDING PROTEIN"/>
    <property type="match status" value="1"/>
</dbReference>
<dbReference type="GO" id="GO:0015658">
    <property type="term" value="F:branched-chain amino acid transmembrane transporter activity"/>
    <property type="evidence" value="ECO:0007669"/>
    <property type="project" value="TreeGrafter"/>
</dbReference>
<evidence type="ECO:0000313" key="9">
    <source>
        <dbReference type="Proteomes" id="UP000739565"/>
    </source>
</evidence>
<dbReference type="RefSeq" id="WP_259660771.1">
    <property type="nucleotide sequence ID" value="NZ_JAHXRI010000006.1"/>
</dbReference>
<comment type="caution">
    <text evidence="8">The sequence shown here is derived from an EMBL/GenBank/DDBJ whole genome shotgun (WGS) entry which is preliminary data.</text>
</comment>
<evidence type="ECO:0000313" key="8">
    <source>
        <dbReference type="EMBL" id="MBZ1350395.1"/>
    </source>
</evidence>
<evidence type="ECO:0000256" key="1">
    <source>
        <dbReference type="ARBA" id="ARBA00005417"/>
    </source>
</evidence>
<comment type="similarity">
    <text evidence="1">Belongs to the ABC transporter superfamily.</text>
</comment>
<dbReference type="InterPro" id="IPR003439">
    <property type="entry name" value="ABC_transporter-like_ATP-bd"/>
</dbReference>
<dbReference type="InterPro" id="IPR052156">
    <property type="entry name" value="BCAA_Transport_ATP-bd_LivF"/>
</dbReference>